<evidence type="ECO:0000313" key="2">
    <source>
        <dbReference type="Proteomes" id="UP001144978"/>
    </source>
</evidence>
<evidence type="ECO:0000313" key="1">
    <source>
        <dbReference type="EMBL" id="KAJ3011589.1"/>
    </source>
</evidence>
<comment type="caution">
    <text evidence="1">The sequence shown here is derived from an EMBL/GenBank/DDBJ whole genome shotgun (WGS) entry which is preliminary data.</text>
</comment>
<protein>
    <submittedName>
        <fullName evidence="1">Uncharacterized protein</fullName>
    </submittedName>
</protein>
<keyword evidence="2" id="KW-1185">Reference proteome</keyword>
<proteinExistence type="predicted"/>
<name>A0ACC1Q4F6_9APHY</name>
<sequence length="78" mass="8795">MADYAILKIYLSSQEAPLPRSTLTTNLNNQTYSESGDPTVPDSPMQRTIVKTVTSLMWSDEAYVPHVAPRSMQPLYLY</sequence>
<accession>A0ACC1Q4F6</accession>
<dbReference type="Proteomes" id="UP001144978">
    <property type="component" value="Unassembled WGS sequence"/>
</dbReference>
<gene>
    <name evidence="1" type="ORF">NUW54_g2126</name>
</gene>
<organism evidence="1 2">
    <name type="scientific">Trametes sanguinea</name>
    <dbReference type="NCBI Taxonomy" id="158606"/>
    <lineage>
        <taxon>Eukaryota</taxon>
        <taxon>Fungi</taxon>
        <taxon>Dikarya</taxon>
        <taxon>Basidiomycota</taxon>
        <taxon>Agaricomycotina</taxon>
        <taxon>Agaricomycetes</taxon>
        <taxon>Polyporales</taxon>
        <taxon>Polyporaceae</taxon>
        <taxon>Trametes</taxon>
    </lineage>
</organism>
<dbReference type="EMBL" id="JANSHE010000384">
    <property type="protein sequence ID" value="KAJ3011589.1"/>
    <property type="molecule type" value="Genomic_DNA"/>
</dbReference>
<reference evidence="1" key="1">
    <citation type="submission" date="2022-08" db="EMBL/GenBank/DDBJ databases">
        <title>Genome Sequence of Pycnoporus sanguineus.</title>
        <authorList>
            <person name="Buettner E."/>
        </authorList>
    </citation>
    <scope>NUCLEOTIDE SEQUENCE</scope>
    <source>
        <strain evidence="1">CG-C14</strain>
    </source>
</reference>